<comment type="caution">
    <text evidence="1">The sequence shown here is derived from an EMBL/GenBank/DDBJ whole genome shotgun (WGS) entry which is preliminary data.</text>
</comment>
<evidence type="ECO:0000313" key="2">
    <source>
        <dbReference type="Proteomes" id="UP001152795"/>
    </source>
</evidence>
<protein>
    <submittedName>
        <fullName evidence="1">Uncharacterized protein</fullName>
    </submittedName>
</protein>
<feature type="non-terminal residue" evidence="1">
    <location>
        <position position="1"/>
    </location>
</feature>
<keyword evidence="2" id="KW-1185">Reference proteome</keyword>
<dbReference type="EMBL" id="CACRXK020017614">
    <property type="protein sequence ID" value="CAB4031414.1"/>
    <property type="molecule type" value="Genomic_DNA"/>
</dbReference>
<dbReference type="OrthoDB" id="5975969at2759"/>
<sequence length="52" mass="6129">IPEAMMRTIKEEAYKIVLKTTQTYKSQIGSKHRLTTEAYESLKDLREDLLRT</sequence>
<proteinExistence type="predicted"/>
<organism evidence="1 2">
    <name type="scientific">Paramuricea clavata</name>
    <name type="common">Red gorgonian</name>
    <name type="synonym">Violescent sea-whip</name>
    <dbReference type="NCBI Taxonomy" id="317549"/>
    <lineage>
        <taxon>Eukaryota</taxon>
        <taxon>Metazoa</taxon>
        <taxon>Cnidaria</taxon>
        <taxon>Anthozoa</taxon>
        <taxon>Octocorallia</taxon>
        <taxon>Malacalcyonacea</taxon>
        <taxon>Plexauridae</taxon>
        <taxon>Paramuricea</taxon>
    </lineage>
</organism>
<dbReference type="AlphaFoldDB" id="A0A6S7JMT2"/>
<evidence type="ECO:0000313" key="1">
    <source>
        <dbReference type="EMBL" id="CAB4031414.1"/>
    </source>
</evidence>
<dbReference type="Proteomes" id="UP001152795">
    <property type="component" value="Unassembled WGS sequence"/>
</dbReference>
<accession>A0A6S7JMT2</accession>
<gene>
    <name evidence="1" type="ORF">PACLA_8A089046</name>
</gene>
<reference evidence="1" key="1">
    <citation type="submission" date="2020-04" db="EMBL/GenBank/DDBJ databases">
        <authorList>
            <person name="Alioto T."/>
            <person name="Alioto T."/>
            <person name="Gomez Garrido J."/>
        </authorList>
    </citation>
    <scope>NUCLEOTIDE SEQUENCE</scope>
    <source>
        <strain evidence="1">A484AB</strain>
    </source>
</reference>
<name>A0A6S7JMT2_PARCT</name>